<dbReference type="EMBL" id="HBJA01126458">
    <property type="protein sequence ID" value="CAE0832266.1"/>
    <property type="molecule type" value="Transcribed_RNA"/>
</dbReference>
<dbReference type="InterPro" id="IPR043023">
    <property type="entry name" value="MVP_rep_sf"/>
</dbReference>
<dbReference type="InterPro" id="IPR036013">
    <property type="entry name" value="Band_7/SPFH_dom_sf"/>
</dbReference>
<keyword evidence="4 11" id="KW-0963">Cytoplasm</keyword>
<dbReference type="FunFam" id="2.30.30.570:FF:000002">
    <property type="entry name" value="Major vault protein-alpha"/>
    <property type="match status" value="1"/>
</dbReference>
<feature type="domain" description="Major vault protein repeat" evidence="14">
    <location>
        <begin position="339"/>
        <end position="383"/>
    </location>
</feature>
<evidence type="ECO:0000256" key="7">
    <source>
        <dbReference type="ARBA" id="ARBA00023242"/>
    </source>
</evidence>
<protein>
    <recommendedName>
        <fullName evidence="3">Major vault protein</fullName>
    </recommendedName>
</protein>
<dbReference type="GO" id="GO:0005737">
    <property type="term" value="C:cytoplasm"/>
    <property type="evidence" value="ECO:0007669"/>
    <property type="project" value="UniProtKB-SubCell"/>
</dbReference>
<dbReference type="Gene3D" id="6.10.250.720">
    <property type="match status" value="1"/>
</dbReference>
<dbReference type="FunFam" id="2.30.30.560:FF:000002">
    <property type="entry name" value="Major vault protein-alpha"/>
    <property type="match status" value="1"/>
</dbReference>
<dbReference type="InterPro" id="IPR040989">
    <property type="entry name" value="Vault_3"/>
</dbReference>
<dbReference type="GO" id="GO:1990904">
    <property type="term" value="C:ribonucleoprotein complex"/>
    <property type="evidence" value="ECO:0007669"/>
    <property type="project" value="UniProtKB-UniRule"/>
</dbReference>
<feature type="domain" description="Major vault protein repeat" evidence="16">
    <location>
        <begin position="290"/>
        <end position="335"/>
    </location>
</feature>
<evidence type="ECO:0000256" key="12">
    <source>
        <dbReference type="SAM" id="Coils"/>
    </source>
</evidence>
<evidence type="ECO:0000259" key="14">
    <source>
        <dbReference type="Pfam" id="PF01505"/>
    </source>
</evidence>
<accession>A0A7S4LIZ3</accession>
<dbReference type="InterPro" id="IPR039059">
    <property type="entry name" value="MVP"/>
</dbReference>
<proteinExistence type="predicted"/>
<feature type="repeat" description="MVP" evidence="11">
    <location>
        <begin position="239"/>
        <end position="293"/>
    </location>
</feature>
<dbReference type="Pfam" id="PF17796">
    <property type="entry name" value="Vault_4"/>
    <property type="match status" value="1"/>
</dbReference>
<name>A0A7S4LIZ3_9EUGL</name>
<dbReference type="InterPro" id="IPR002499">
    <property type="entry name" value="Vault_N"/>
</dbReference>
<comment type="subunit">
    <text evidence="10">The vault ribonucleoprotein particle is a huge (400 A x 670 A) cage structure of 12.9 MDa. It consists of a dimer of half-vaults, with each half-vault comprising 39 identical major vault protein (MVP) chains, PARP4 and one or more vault RNAs (vRNAs).</text>
</comment>
<dbReference type="Gene3D" id="2.30.30.620">
    <property type="match status" value="1"/>
</dbReference>
<keyword evidence="8 11" id="KW-0687">Ribonucleoprotein</keyword>
<dbReference type="FunFam" id="3.30.479.30:FF:000010">
    <property type="entry name" value="major vault protein-like"/>
    <property type="match status" value="1"/>
</dbReference>
<feature type="repeat" description="MVP" evidence="11">
    <location>
        <begin position="186"/>
        <end position="238"/>
    </location>
</feature>
<dbReference type="Pfam" id="PF11978">
    <property type="entry name" value="MVP_shoulder"/>
    <property type="match status" value="1"/>
</dbReference>
<dbReference type="GO" id="GO:0005634">
    <property type="term" value="C:nucleus"/>
    <property type="evidence" value="ECO:0007669"/>
    <property type="project" value="UniProtKB-SubCell"/>
</dbReference>
<evidence type="ECO:0000256" key="10">
    <source>
        <dbReference type="ARBA" id="ARBA00025889"/>
    </source>
</evidence>
<dbReference type="Pfam" id="PF17794">
    <property type="entry name" value="Vault_2"/>
    <property type="match status" value="2"/>
</dbReference>
<feature type="region of interest" description="Disordered" evidence="13">
    <location>
        <begin position="665"/>
        <end position="684"/>
    </location>
</feature>
<dbReference type="FunFam" id="2.30.30.570:FF:000001">
    <property type="entry name" value="major vault protein-like"/>
    <property type="match status" value="1"/>
</dbReference>
<comment type="function">
    <text evidence="9">Required for normal vault structure. Vaults are multi-subunit structures that may act as scaffolds for proteins involved in signal transduction. Vaults may also play a role in nucleo-cytoplasmic transport.</text>
</comment>
<evidence type="ECO:0000256" key="3">
    <source>
        <dbReference type="ARBA" id="ARBA00018296"/>
    </source>
</evidence>
<dbReference type="InterPro" id="IPR043179">
    <property type="entry name" value="Vault_2_sf"/>
</dbReference>
<dbReference type="PANTHER" id="PTHR14165">
    <property type="entry name" value="MAJOR VAULT PROTEIN"/>
    <property type="match status" value="1"/>
</dbReference>
<evidence type="ECO:0000256" key="9">
    <source>
        <dbReference type="ARBA" id="ARBA00024814"/>
    </source>
</evidence>
<reference evidence="19" key="1">
    <citation type="submission" date="2021-01" db="EMBL/GenBank/DDBJ databases">
        <authorList>
            <person name="Corre E."/>
            <person name="Pelletier E."/>
            <person name="Niang G."/>
            <person name="Scheremetjew M."/>
            <person name="Finn R."/>
            <person name="Kale V."/>
            <person name="Holt S."/>
            <person name="Cochrane G."/>
            <person name="Meng A."/>
            <person name="Brown T."/>
            <person name="Cohen L."/>
        </authorList>
    </citation>
    <scope>NUCLEOTIDE SEQUENCE</scope>
    <source>
        <strain evidence="19">CCMP1594</strain>
    </source>
</reference>
<dbReference type="Gene3D" id="2.30.30.550">
    <property type="entry name" value="Major Vault Protein repeat"/>
    <property type="match status" value="4"/>
</dbReference>
<feature type="domain" description="Major vault protein repeat" evidence="17">
    <location>
        <begin position="463"/>
        <end position="524"/>
    </location>
</feature>
<feature type="domain" description="Major vault protein shoulder" evidence="15">
    <location>
        <begin position="525"/>
        <end position="643"/>
    </location>
</feature>
<dbReference type="PANTHER" id="PTHR14165:SF3">
    <property type="entry name" value="MAJOR VAULT PROTEIN"/>
    <property type="match status" value="1"/>
</dbReference>
<dbReference type="PROSITE" id="PS51224">
    <property type="entry name" value="MVP"/>
    <property type="match status" value="5"/>
</dbReference>
<dbReference type="FunFam" id="2.30.30.550:FF:000001">
    <property type="entry name" value="major vault protein-like"/>
    <property type="match status" value="2"/>
</dbReference>
<dbReference type="Gene3D" id="6.20.380.10">
    <property type="match status" value="1"/>
</dbReference>
<dbReference type="AlphaFoldDB" id="A0A7S4LIZ3"/>
<evidence type="ECO:0000259" key="15">
    <source>
        <dbReference type="Pfam" id="PF11978"/>
    </source>
</evidence>
<evidence type="ECO:0000256" key="6">
    <source>
        <dbReference type="ARBA" id="ARBA00022737"/>
    </source>
</evidence>
<dbReference type="Pfam" id="PF17795">
    <property type="entry name" value="Vault_3"/>
    <property type="match status" value="1"/>
</dbReference>
<sequence>MAARRHGRLQRAASEDGSEEACACSDVVRLKPYQYIHVHDNNTNCSRVIVGPATFTRQEHEQILIYPRQCIAIPPCHYCVIENPVIRVSAGAIVRDEHGQVKVRLGDKEIRLTQEPFPLYPQEVLVNDEILPLRVLAPNTALRLKALRDFEGRSAGDEWLFEGPATYIPKIEEAIIEEICATVLRPNTGLLLRARSACKNRMGTYREAGEEWLHVGQGAYLPGVEEEIVRTVEAQILTPSRAISVEAVRGFVDVFGTRRAAGQQWLVTAAMTEAYLLGPHEKFIRDVHLTVLGPSQFCVVVDPWRDGRHLLGQRELRRGRTQFFLSPGERLEAGISDVFVLEADEALLLTATEGFVDVDPNGNKVHRCPGDRWMIYGPQEYVPSVHLTVVERRNSIALDKNEGIYVRDMKSGTVRSVMGETYMLAPDEELWEKPLPPLVLEKLQALPRDNKVRAVAPRDPTRVVTYNVPHNCVVQLYDYKSKKPRIAFGPDLVMLGPEEEFTVLKLSGGRPKEPGKIKSLCLSLGPDFMTDLVQVETSDHARLSLQLAYSWFFDCPHGDVDAATKVFNVSNFVGDACSAIASRVRGAVAGEPFDTFHRNSSSIIQAAVFGINRDTGRPNPRLEFKNNRLVVTSVDIQGVEPVDPRTREALMKSVQLAIEITTKSQEAAARHDAERREQDAKGHLERQVIDDSAKAEKERLVLLGLQAESAAIESTGASKAEAKAVAAAAEIEGESQVHIAKLRAEAQRVAVEAELSATEAQQQAELCFQAEMNKLEVEKAKQLSEIDTLKFQKSVGAVGRSTIAAMARAGPEMQAKLLKGLGLQGYLMTDGNSPINLMNAASQLTGGAVTV</sequence>
<dbReference type="InterPro" id="IPR041139">
    <property type="entry name" value="MVP_rep_dom"/>
</dbReference>
<evidence type="ECO:0000256" key="2">
    <source>
        <dbReference type="ARBA" id="ARBA00004496"/>
    </source>
</evidence>
<dbReference type="InterPro" id="IPR041134">
    <property type="entry name" value="Vault_2"/>
</dbReference>
<evidence type="ECO:0000313" key="19">
    <source>
        <dbReference type="EMBL" id="CAE0832266.1"/>
    </source>
</evidence>
<dbReference type="Gene3D" id="3.30.479.30">
    <property type="entry name" value="Band 7 domain"/>
    <property type="match status" value="1"/>
</dbReference>
<gene>
    <name evidence="19" type="ORF">EGYM00163_LOCUS43549</name>
</gene>
<evidence type="ECO:0000256" key="1">
    <source>
        <dbReference type="ARBA" id="ARBA00004123"/>
    </source>
</evidence>
<organism evidence="19">
    <name type="scientific">Eutreptiella gymnastica</name>
    <dbReference type="NCBI Taxonomy" id="73025"/>
    <lineage>
        <taxon>Eukaryota</taxon>
        <taxon>Discoba</taxon>
        <taxon>Euglenozoa</taxon>
        <taxon>Euglenida</taxon>
        <taxon>Spirocuta</taxon>
        <taxon>Euglenophyceae</taxon>
        <taxon>Eutreptiales</taxon>
        <taxon>Eutreptiaceae</taxon>
        <taxon>Eutreptiella</taxon>
    </lineage>
</organism>
<evidence type="ECO:0000256" key="13">
    <source>
        <dbReference type="SAM" id="MobiDB-lite"/>
    </source>
</evidence>
<feature type="domain" description="Major vault protein repeat" evidence="14">
    <location>
        <begin position="182"/>
        <end position="223"/>
    </location>
</feature>
<evidence type="ECO:0000256" key="5">
    <source>
        <dbReference type="ARBA" id="ARBA00022553"/>
    </source>
</evidence>
<feature type="domain" description="Major vault protein repeat" evidence="18">
    <location>
        <begin position="396"/>
        <end position="439"/>
    </location>
</feature>
<feature type="compositionally biased region" description="Basic and acidic residues" evidence="13">
    <location>
        <begin position="668"/>
        <end position="684"/>
    </location>
</feature>
<evidence type="ECO:0000259" key="16">
    <source>
        <dbReference type="Pfam" id="PF17794"/>
    </source>
</evidence>
<keyword evidence="7" id="KW-0539">Nucleus</keyword>
<dbReference type="CDD" id="cd08825">
    <property type="entry name" value="MVP_shoulder"/>
    <property type="match status" value="1"/>
</dbReference>
<dbReference type="InterPro" id="IPR041136">
    <property type="entry name" value="Vault_4"/>
</dbReference>
<feature type="coiled-coil region" evidence="12">
    <location>
        <begin position="741"/>
        <end position="792"/>
    </location>
</feature>
<keyword evidence="6" id="KW-0677">Repeat</keyword>
<dbReference type="Pfam" id="PF01505">
    <property type="entry name" value="Vault"/>
    <property type="match status" value="3"/>
</dbReference>
<dbReference type="Gene3D" id="2.30.30.560">
    <property type="match status" value="2"/>
</dbReference>
<evidence type="ECO:0000256" key="11">
    <source>
        <dbReference type="PROSITE-ProRule" id="PRU00571"/>
    </source>
</evidence>
<evidence type="ECO:0000256" key="8">
    <source>
        <dbReference type="ARBA" id="ARBA00023274"/>
    </source>
</evidence>
<keyword evidence="12" id="KW-0175">Coiled coil</keyword>
<comment type="subcellular location">
    <subcellularLocation>
        <location evidence="2 11">Cytoplasm</location>
    </subcellularLocation>
    <subcellularLocation>
        <location evidence="1">Nucleus</location>
    </subcellularLocation>
</comment>
<dbReference type="InterPro" id="IPR021870">
    <property type="entry name" value="MVP_shoulder"/>
</dbReference>
<feature type="repeat" description="MVP" evidence="11">
    <location>
        <begin position="76"/>
        <end position="137"/>
    </location>
</feature>
<evidence type="ECO:0000259" key="18">
    <source>
        <dbReference type="Pfam" id="PF17796"/>
    </source>
</evidence>
<feature type="domain" description="Major vault protein repeat" evidence="16">
    <location>
        <begin position="71"/>
        <end position="128"/>
    </location>
</feature>
<feature type="repeat" description="MVP" evidence="11">
    <location>
        <begin position="343"/>
        <end position="399"/>
    </location>
</feature>
<keyword evidence="5" id="KW-0597">Phosphoprotein</keyword>
<evidence type="ECO:0000256" key="4">
    <source>
        <dbReference type="ARBA" id="ARBA00022490"/>
    </source>
</evidence>
<feature type="domain" description="Major vault protein repeat" evidence="14">
    <location>
        <begin position="135"/>
        <end position="169"/>
    </location>
</feature>
<feature type="repeat" description="MVP" evidence="11">
    <location>
        <begin position="138"/>
        <end position="185"/>
    </location>
</feature>
<evidence type="ECO:0000259" key="17">
    <source>
        <dbReference type="Pfam" id="PF17795"/>
    </source>
</evidence>
<dbReference type="Gene3D" id="2.30.30.570">
    <property type="match status" value="2"/>
</dbReference>